<evidence type="ECO:0000313" key="6">
    <source>
        <dbReference type="EMBL" id="SVB03862.1"/>
    </source>
</evidence>
<feature type="non-terminal residue" evidence="6">
    <location>
        <position position="96"/>
    </location>
</feature>
<dbReference type="SUPFAM" id="SSF51679">
    <property type="entry name" value="Bacterial luciferase-like"/>
    <property type="match status" value="1"/>
</dbReference>
<dbReference type="InterPro" id="IPR011251">
    <property type="entry name" value="Luciferase-like_dom"/>
</dbReference>
<name>A0A382AS01_9ZZZZ</name>
<dbReference type="Gene3D" id="3.20.20.30">
    <property type="entry name" value="Luciferase-like domain"/>
    <property type="match status" value="1"/>
</dbReference>
<proteinExistence type="predicted"/>
<dbReference type="PANTHER" id="PTHR42847">
    <property type="entry name" value="ALKANESULFONATE MONOOXYGENASE"/>
    <property type="match status" value="1"/>
</dbReference>
<keyword evidence="3" id="KW-0560">Oxidoreductase</keyword>
<accession>A0A382AS01</accession>
<keyword evidence="1" id="KW-0285">Flavoprotein</keyword>
<evidence type="ECO:0000256" key="2">
    <source>
        <dbReference type="ARBA" id="ARBA00022643"/>
    </source>
</evidence>
<organism evidence="6">
    <name type="scientific">marine metagenome</name>
    <dbReference type="NCBI Taxonomy" id="408172"/>
    <lineage>
        <taxon>unclassified sequences</taxon>
        <taxon>metagenomes</taxon>
        <taxon>ecological metagenomes</taxon>
    </lineage>
</organism>
<sequence>MRFSYWANAGQTWSELLQGCQHAEATGWDGIWVPDHFMPPPGGYGPEKDYGSPEMGTILEAWTMLAALAVAVPRLRLGAMVSGNTYRHPAVLANMA</sequence>
<evidence type="ECO:0000256" key="1">
    <source>
        <dbReference type="ARBA" id="ARBA00022630"/>
    </source>
</evidence>
<dbReference type="InterPro" id="IPR050172">
    <property type="entry name" value="SsuD_RutA_monooxygenase"/>
</dbReference>
<reference evidence="6" key="1">
    <citation type="submission" date="2018-05" db="EMBL/GenBank/DDBJ databases">
        <authorList>
            <person name="Lanie J.A."/>
            <person name="Ng W.-L."/>
            <person name="Kazmierczak K.M."/>
            <person name="Andrzejewski T.M."/>
            <person name="Davidsen T.M."/>
            <person name="Wayne K.J."/>
            <person name="Tettelin H."/>
            <person name="Glass J.I."/>
            <person name="Rusch D."/>
            <person name="Podicherti R."/>
            <person name="Tsui H.-C.T."/>
            <person name="Winkler M.E."/>
        </authorList>
    </citation>
    <scope>NUCLEOTIDE SEQUENCE</scope>
</reference>
<evidence type="ECO:0000256" key="4">
    <source>
        <dbReference type="ARBA" id="ARBA00023033"/>
    </source>
</evidence>
<dbReference type="EMBL" id="UINC01026430">
    <property type="protein sequence ID" value="SVB03862.1"/>
    <property type="molecule type" value="Genomic_DNA"/>
</dbReference>
<dbReference type="AlphaFoldDB" id="A0A382AS01"/>
<dbReference type="InterPro" id="IPR036661">
    <property type="entry name" value="Luciferase-like_sf"/>
</dbReference>
<evidence type="ECO:0000259" key="5">
    <source>
        <dbReference type="Pfam" id="PF00296"/>
    </source>
</evidence>
<feature type="domain" description="Luciferase-like" evidence="5">
    <location>
        <begin position="6"/>
        <end position="96"/>
    </location>
</feature>
<keyword evidence="4" id="KW-0503">Monooxygenase</keyword>
<dbReference type="Pfam" id="PF00296">
    <property type="entry name" value="Bac_luciferase"/>
    <property type="match status" value="1"/>
</dbReference>
<dbReference type="GO" id="GO:0046306">
    <property type="term" value="P:alkanesulfonate catabolic process"/>
    <property type="evidence" value="ECO:0007669"/>
    <property type="project" value="TreeGrafter"/>
</dbReference>
<gene>
    <name evidence="6" type="ORF">METZ01_LOCUS156716</name>
</gene>
<protein>
    <recommendedName>
        <fullName evidence="5">Luciferase-like domain-containing protein</fullName>
    </recommendedName>
</protein>
<keyword evidence="2" id="KW-0288">FMN</keyword>
<dbReference type="GO" id="GO:0008726">
    <property type="term" value="F:alkanesulfonate monooxygenase activity"/>
    <property type="evidence" value="ECO:0007669"/>
    <property type="project" value="TreeGrafter"/>
</dbReference>
<dbReference type="PANTHER" id="PTHR42847:SF4">
    <property type="entry name" value="ALKANESULFONATE MONOOXYGENASE-RELATED"/>
    <property type="match status" value="1"/>
</dbReference>
<evidence type="ECO:0000256" key="3">
    <source>
        <dbReference type="ARBA" id="ARBA00023002"/>
    </source>
</evidence>